<feature type="compositionally biased region" description="Polar residues" evidence="1">
    <location>
        <begin position="27"/>
        <end position="41"/>
    </location>
</feature>
<dbReference type="InterPro" id="IPR016197">
    <property type="entry name" value="Chromo-like_dom_sf"/>
</dbReference>
<protein>
    <recommendedName>
        <fullName evidence="4">Chromo domain-containing protein</fullName>
    </recommendedName>
</protein>
<evidence type="ECO:0008006" key="4">
    <source>
        <dbReference type="Google" id="ProtNLM"/>
    </source>
</evidence>
<comment type="caution">
    <text evidence="2">The sequence shown here is derived from an EMBL/GenBank/DDBJ whole genome shotgun (WGS) entry which is preliminary data.</text>
</comment>
<dbReference type="Proteomes" id="UP000467840">
    <property type="component" value="Chromosome 11"/>
</dbReference>
<name>A0A6A6NEH9_HEVBR</name>
<keyword evidence="3" id="KW-1185">Reference proteome</keyword>
<feature type="region of interest" description="Disordered" evidence="1">
    <location>
        <begin position="27"/>
        <end position="54"/>
    </location>
</feature>
<feature type="region of interest" description="Disordered" evidence="1">
    <location>
        <begin position="220"/>
        <end position="244"/>
    </location>
</feature>
<gene>
    <name evidence="2" type="ORF">GH714_036017</name>
</gene>
<feature type="compositionally biased region" description="Basic and acidic residues" evidence="1">
    <location>
        <begin position="42"/>
        <end position="51"/>
    </location>
</feature>
<evidence type="ECO:0000313" key="2">
    <source>
        <dbReference type="EMBL" id="KAF2323543.1"/>
    </source>
</evidence>
<feature type="compositionally biased region" description="Basic and acidic residues" evidence="1">
    <location>
        <begin position="220"/>
        <end position="230"/>
    </location>
</feature>
<evidence type="ECO:0000313" key="3">
    <source>
        <dbReference type="Proteomes" id="UP000467840"/>
    </source>
</evidence>
<dbReference type="EMBL" id="JAAGAX010000002">
    <property type="protein sequence ID" value="KAF2323543.1"/>
    <property type="molecule type" value="Genomic_DNA"/>
</dbReference>
<dbReference type="AlphaFoldDB" id="A0A6A6NEH9"/>
<feature type="compositionally biased region" description="Basic residues" evidence="1">
    <location>
        <begin position="231"/>
        <end position="244"/>
    </location>
</feature>
<organism evidence="2 3">
    <name type="scientific">Hevea brasiliensis</name>
    <name type="common">Para rubber tree</name>
    <name type="synonym">Siphonia brasiliensis</name>
    <dbReference type="NCBI Taxonomy" id="3981"/>
    <lineage>
        <taxon>Eukaryota</taxon>
        <taxon>Viridiplantae</taxon>
        <taxon>Streptophyta</taxon>
        <taxon>Embryophyta</taxon>
        <taxon>Tracheophyta</taxon>
        <taxon>Spermatophyta</taxon>
        <taxon>Magnoliopsida</taxon>
        <taxon>eudicotyledons</taxon>
        <taxon>Gunneridae</taxon>
        <taxon>Pentapetalae</taxon>
        <taxon>rosids</taxon>
        <taxon>fabids</taxon>
        <taxon>Malpighiales</taxon>
        <taxon>Euphorbiaceae</taxon>
        <taxon>Crotonoideae</taxon>
        <taxon>Micrandreae</taxon>
        <taxon>Hevea</taxon>
    </lineage>
</organism>
<dbReference type="SUPFAM" id="SSF54160">
    <property type="entry name" value="Chromo domain-like"/>
    <property type="match status" value="1"/>
</dbReference>
<accession>A0A6A6NEH9</accession>
<proteinExistence type="predicted"/>
<reference evidence="2 3" key="1">
    <citation type="journal article" date="2020" name="Mol. Plant">
        <title>The Chromosome-Based Rubber Tree Genome Provides New Insights into Spurge Genome Evolution and Rubber Biosynthesis.</title>
        <authorList>
            <person name="Liu J."/>
            <person name="Shi C."/>
            <person name="Shi C.C."/>
            <person name="Li W."/>
            <person name="Zhang Q.J."/>
            <person name="Zhang Y."/>
            <person name="Li K."/>
            <person name="Lu H.F."/>
            <person name="Shi C."/>
            <person name="Zhu S.T."/>
            <person name="Xiao Z.Y."/>
            <person name="Nan H."/>
            <person name="Yue Y."/>
            <person name="Zhu X.G."/>
            <person name="Wu Y."/>
            <person name="Hong X.N."/>
            <person name="Fan G.Y."/>
            <person name="Tong Y."/>
            <person name="Zhang D."/>
            <person name="Mao C.L."/>
            <person name="Liu Y.L."/>
            <person name="Hao S.J."/>
            <person name="Liu W.Q."/>
            <person name="Lv M.Q."/>
            <person name="Zhang H.B."/>
            <person name="Liu Y."/>
            <person name="Hu-Tang G.R."/>
            <person name="Wang J.P."/>
            <person name="Wang J.H."/>
            <person name="Sun Y.H."/>
            <person name="Ni S.B."/>
            <person name="Chen W.B."/>
            <person name="Zhang X.C."/>
            <person name="Jiao Y.N."/>
            <person name="Eichler E.E."/>
            <person name="Li G.H."/>
            <person name="Liu X."/>
            <person name="Gao L.Z."/>
        </authorList>
    </citation>
    <scope>NUCLEOTIDE SEQUENCE [LARGE SCALE GENOMIC DNA]</scope>
    <source>
        <strain evidence="3">cv. GT1</strain>
        <tissue evidence="2">Leaf</tissue>
    </source>
</reference>
<sequence>MERGISDELQQIKAAITKFSELTLSSKEATSSANDQASQVRTRQDESREGGKPLYSAKLAKLEFPKYSGDDPTEWFTKVDQFFEYQGTPESEKVSLASYHLRGKRTSGGSGYAELTQKREKRCSKSQLLLLHAELELKRRMMIVNQRFRFMLSLDGRRTSTILLSIFQLVLDTRMIQTGSTINHESLVQWKDLPKEDATWESTNGLRVCYLTLNLEDKVPSKGESNDRPRKSSRVPVKNRKYFD</sequence>
<evidence type="ECO:0000256" key="1">
    <source>
        <dbReference type="SAM" id="MobiDB-lite"/>
    </source>
</evidence>